<proteinExistence type="predicted"/>
<evidence type="ECO:0000313" key="4">
    <source>
        <dbReference type="Proteomes" id="UP000031883"/>
    </source>
</evidence>
<dbReference type="AlphaFoldDB" id="A0A386HAM0"/>
<feature type="compositionally biased region" description="Polar residues" evidence="1">
    <location>
        <begin position="21"/>
        <end position="32"/>
    </location>
</feature>
<reference evidence="2 4" key="1">
    <citation type="journal article" date="2015" name="Genome Announc.">
        <title>Thirty-Two Complete Genome Assemblies of Nine Yersinia Species, Including Y. pestis, Y. pseudotuberculosis, and Y. enterocolitica.</title>
        <authorList>
            <person name="Johnson S.L."/>
            <person name="Daligault H.E."/>
            <person name="Davenport K.W."/>
            <person name="Jaissle J."/>
            <person name="Frey K.G."/>
            <person name="Ladner J.T."/>
            <person name="Broomall S.M."/>
            <person name="Bishop-Lilly K.A."/>
            <person name="Bruce D.C."/>
            <person name="Coyne S.R."/>
            <person name="Gibbons H.S."/>
            <person name="Lo C.C."/>
            <person name="Munk A.C."/>
            <person name="Rosenzweig C.N."/>
            <person name="Koroleva G.I."/>
            <person name="Palacios G.F."/>
            <person name="Redden C.L."/>
            <person name="Xu Y."/>
            <person name="Minogue T.D."/>
            <person name="Chain P.S."/>
        </authorList>
    </citation>
    <scope>NUCLEOTIDE SEQUENCE [LARGE SCALE GENOMIC DNA]</scope>
    <source>
        <strain evidence="2 4">Y231</strain>
    </source>
</reference>
<dbReference type="Proteomes" id="UP000265864">
    <property type="component" value="Chromosome"/>
</dbReference>
<evidence type="ECO:0000313" key="5">
    <source>
        <dbReference type="Proteomes" id="UP000265864"/>
    </source>
</evidence>
<dbReference type="EMBL" id="CP009997">
    <property type="protein sequence ID" value="AJJ36868.1"/>
    <property type="molecule type" value="Genomic_DNA"/>
</dbReference>
<feature type="region of interest" description="Disordered" evidence="1">
    <location>
        <begin position="11"/>
        <end position="32"/>
    </location>
</feature>
<dbReference type="EMBL" id="CP032482">
    <property type="protein sequence ID" value="AYD42564.1"/>
    <property type="molecule type" value="Genomic_DNA"/>
</dbReference>
<dbReference type="RefSeq" id="WP_038637039.1">
    <property type="nucleotide sequence ID" value="NZ_CABHXM010000033.1"/>
</dbReference>
<dbReference type="GeneID" id="82549499"/>
<dbReference type="Proteomes" id="UP000031883">
    <property type="component" value="Chromosome"/>
</dbReference>
<reference evidence="3 5" key="2">
    <citation type="submission" date="2018-09" db="EMBL/GenBank/DDBJ databases">
        <title>Yersinia kristensenii subsp. rochesterensis subsp. nov., Isolated from Human Feces.</title>
        <authorList>
            <person name="Cunningham S.A."/>
            <person name="Jeraldo P."/>
            <person name="Patel R."/>
        </authorList>
    </citation>
    <scope>NUCLEOTIDE SEQUENCE [LARGE SCALE GENOMIC DNA]</scope>
    <source>
        <strain evidence="3 5">ATCC BAA-2637</strain>
    </source>
</reference>
<keyword evidence="4" id="KW-1185">Reference proteome</keyword>
<evidence type="ECO:0000313" key="3">
    <source>
        <dbReference type="EMBL" id="AYD42564.1"/>
    </source>
</evidence>
<evidence type="ECO:0000256" key="1">
    <source>
        <dbReference type="SAM" id="MobiDB-lite"/>
    </source>
</evidence>
<organism evidence="3 5">
    <name type="scientific">Yersinia rochesterensis</name>
    <dbReference type="NCBI Taxonomy" id="1604335"/>
    <lineage>
        <taxon>Bacteria</taxon>
        <taxon>Pseudomonadati</taxon>
        <taxon>Pseudomonadota</taxon>
        <taxon>Gammaproteobacteria</taxon>
        <taxon>Enterobacterales</taxon>
        <taxon>Yersiniaceae</taxon>
        <taxon>Yersinia</taxon>
    </lineage>
</organism>
<protein>
    <submittedName>
        <fullName evidence="3">Uncharacterized protein</fullName>
    </submittedName>
</protein>
<name>A0A386HAM0_9GAMM</name>
<sequence>MSRIDVEGAIPPLSEGHFSGEPSQNLGNERQKQQFSRYLPLRSSSMQDMAYAMANSGHENVMQTDYRIVSGALAGTRVHVSLAAHGLVIVLSHGNWGLAERLQRLQSRWQQQLHQLGFPCVLEVTHDGDIVG</sequence>
<accession>A0A386HAM0</accession>
<evidence type="ECO:0000313" key="2">
    <source>
        <dbReference type="EMBL" id="AJJ36868.1"/>
    </source>
</evidence>
<gene>
    <name evidence="2" type="ORF">CH54_2176</name>
    <name evidence="3" type="ORF">DXZ79_01645</name>
</gene>